<gene>
    <name evidence="2" type="ORF">RFI_30564</name>
</gene>
<sequence length="227" mass="26239">MMGEHAQNSNIPLDGSRYLQPDQLYYGVISATFLQNDNKFFFSLSHSFKQLFFFFETTASQFYCFVNNGFEFLSLHILNISAMQSYFKQNFDFLKKDPIQKAINMSQEDIAILKQELLSIKDSLEKIEDVNVKRSPESPFDVAKDITSNELLTICTKFLTSQAFSKNVLLNGVVWSDRKQNKKNYKHGVMSGFGAAVGTMAWRSVFYFVWERLFFQKTCQGHENAPK</sequence>
<dbReference type="Proteomes" id="UP000023152">
    <property type="component" value="Unassembled WGS sequence"/>
</dbReference>
<dbReference type="AlphaFoldDB" id="X6LYY2"/>
<evidence type="ECO:0000313" key="3">
    <source>
        <dbReference type="Proteomes" id="UP000023152"/>
    </source>
</evidence>
<name>X6LYY2_RETFI</name>
<keyword evidence="3" id="KW-1185">Reference proteome</keyword>
<dbReference type="EMBL" id="ASPP01026757">
    <property type="protein sequence ID" value="ETO06829.1"/>
    <property type="molecule type" value="Genomic_DNA"/>
</dbReference>
<keyword evidence="1" id="KW-1133">Transmembrane helix</keyword>
<feature type="transmembrane region" description="Helical" evidence="1">
    <location>
        <begin position="188"/>
        <end position="210"/>
    </location>
</feature>
<keyword evidence="1" id="KW-0472">Membrane</keyword>
<evidence type="ECO:0000256" key="1">
    <source>
        <dbReference type="SAM" id="Phobius"/>
    </source>
</evidence>
<proteinExistence type="predicted"/>
<organism evidence="2 3">
    <name type="scientific">Reticulomyxa filosa</name>
    <dbReference type="NCBI Taxonomy" id="46433"/>
    <lineage>
        <taxon>Eukaryota</taxon>
        <taxon>Sar</taxon>
        <taxon>Rhizaria</taxon>
        <taxon>Retaria</taxon>
        <taxon>Foraminifera</taxon>
        <taxon>Monothalamids</taxon>
        <taxon>Reticulomyxidae</taxon>
        <taxon>Reticulomyxa</taxon>
    </lineage>
</organism>
<keyword evidence="1" id="KW-0812">Transmembrane</keyword>
<protein>
    <submittedName>
        <fullName evidence="2">Uncharacterized protein</fullName>
    </submittedName>
</protein>
<evidence type="ECO:0000313" key="2">
    <source>
        <dbReference type="EMBL" id="ETO06829.1"/>
    </source>
</evidence>
<accession>X6LYY2</accession>
<comment type="caution">
    <text evidence="2">The sequence shown here is derived from an EMBL/GenBank/DDBJ whole genome shotgun (WGS) entry which is preliminary data.</text>
</comment>
<reference evidence="2 3" key="1">
    <citation type="journal article" date="2013" name="Curr. Biol.">
        <title>The Genome of the Foraminiferan Reticulomyxa filosa.</title>
        <authorList>
            <person name="Glockner G."/>
            <person name="Hulsmann N."/>
            <person name="Schleicher M."/>
            <person name="Noegel A.A."/>
            <person name="Eichinger L."/>
            <person name="Gallinger C."/>
            <person name="Pawlowski J."/>
            <person name="Sierra R."/>
            <person name="Euteneuer U."/>
            <person name="Pillet L."/>
            <person name="Moustafa A."/>
            <person name="Platzer M."/>
            <person name="Groth M."/>
            <person name="Szafranski K."/>
            <person name="Schliwa M."/>
        </authorList>
    </citation>
    <scope>NUCLEOTIDE SEQUENCE [LARGE SCALE GENOMIC DNA]</scope>
</reference>